<dbReference type="SUPFAM" id="SSF103473">
    <property type="entry name" value="MFS general substrate transporter"/>
    <property type="match status" value="1"/>
</dbReference>
<dbReference type="GO" id="GO:0022857">
    <property type="term" value="F:transmembrane transporter activity"/>
    <property type="evidence" value="ECO:0007669"/>
    <property type="project" value="InterPro"/>
</dbReference>
<keyword evidence="4 5" id="KW-0472">Membrane</keyword>
<accession>A0AAV4PTP3</accession>
<evidence type="ECO:0000256" key="1">
    <source>
        <dbReference type="ARBA" id="ARBA00004141"/>
    </source>
</evidence>
<feature type="transmembrane region" description="Helical" evidence="5">
    <location>
        <begin position="256"/>
        <end position="276"/>
    </location>
</feature>
<dbReference type="GO" id="GO:0016020">
    <property type="term" value="C:membrane"/>
    <property type="evidence" value="ECO:0007669"/>
    <property type="project" value="UniProtKB-SubCell"/>
</dbReference>
<reference evidence="6 7" key="1">
    <citation type="submission" date="2021-06" db="EMBL/GenBank/DDBJ databases">
        <title>Caerostris darwini draft genome.</title>
        <authorList>
            <person name="Kono N."/>
            <person name="Arakawa K."/>
        </authorList>
    </citation>
    <scope>NUCLEOTIDE SEQUENCE [LARGE SCALE GENOMIC DNA]</scope>
</reference>
<dbReference type="PANTHER" id="PTHR24064">
    <property type="entry name" value="SOLUTE CARRIER FAMILY 22 MEMBER"/>
    <property type="match status" value="1"/>
</dbReference>
<name>A0AAV4PTP3_9ARAC</name>
<comment type="caution">
    <text evidence="6">The sequence shown here is derived from an EMBL/GenBank/DDBJ whole genome shotgun (WGS) entry which is preliminary data.</text>
</comment>
<evidence type="ECO:0000256" key="3">
    <source>
        <dbReference type="ARBA" id="ARBA00022989"/>
    </source>
</evidence>
<keyword evidence="2 5" id="KW-0812">Transmembrane</keyword>
<evidence type="ECO:0000313" key="7">
    <source>
        <dbReference type="Proteomes" id="UP001054837"/>
    </source>
</evidence>
<dbReference type="AlphaFoldDB" id="A0AAV4PTP3"/>
<evidence type="ECO:0000256" key="4">
    <source>
        <dbReference type="ARBA" id="ARBA00023136"/>
    </source>
</evidence>
<dbReference type="InterPro" id="IPR036259">
    <property type="entry name" value="MFS_trans_sf"/>
</dbReference>
<dbReference type="Gene3D" id="1.20.1250.20">
    <property type="entry name" value="MFS general substrate transporter like domains"/>
    <property type="match status" value="1"/>
</dbReference>
<feature type="transmembrane region" description="Helical" evidence="5">
    <location>
        <begin position="223"/>
        <end position="244"/>
    </location>
</feature>
<keyword evidence="7" id="KW-1185">Reference proteome</keyword>
<protein>
    <submittedName>
        <fullName evidence="6">Uncharacterized protein</fullName>
    </submittedName>
</protein>
<evidence type="ECO:0000256" key="2">
    <source>
        <dbReference type="ARBA" id="ARBA00022692"/>
    </source>
</evidence>
<evidence type="ECO:0000256" key="5">
    <source>
        <dbReference type="SAM" id="Phobius"/>
    </source>
</evidence>
<evidence type="ECO:0000313" key="6">
    <source>
        <dbReference type="EMBL" id="GIY00427.1"/>
    </source>
</evidence>
<gene>
    <name evidence="6" type="primary">AVEN_13984_1</name>
    <name evidence="6" type="ORF">CDAR_403601</name>
</gene>
<feature type="transmembrane region" description="Helical" evidence="5">
    <location>
        <begin position="163"/>
        <end position="185"/>
    </location>
</feature>
<feature type="transmembrane region" description="Helical" evidence="5">
    <location>
        <begin position="135"/>
        <end position="157"/>
    </location>
</feature>
<proteinExistence type="predicted"/>
<dbReference type="Proteomes" id="UP001054837">
    <property type="component" value="Unassembled WGS sequence"/>
</dbReference>
<dbReference type="Pfam" id="PF00083">
    <property type="entry name" value="Sugar_tr"/>
    <property type="match status" value="1"/>
</dbReference>
<comment type="subcellular location">
    <subcellularLocation>
        <location evidence="1">Membrane</location>
        <topology evidence="1">Multi-pass membrane protein</topology>
    </subcellularLocation>
</comment>
<dbReference type="InterPro" id="IPR005828">
    <property type="entry name" value="MFS_sugar_transport-like"/>
</dbReference>
<organism evidence="6 7">
    <name type="scientific">Caerostris darwini</name>
    <dbReference type="NCBI Taxonomy" id="1538125"/>
    <lineage>
        <taxon>Eukaryota</taxon>
        <taxon>Metazoa</taxon>
        <taxon>Ecdysozoa</taxon>
        <taxon>Arthropoda</taxon>
        <taxon>Chelicerata</taxon>
        <taxon>Arachnida</taxon>
        <taxon>Araneae</taxon>
        <taxon>Araneomorphae</taxon>
        <taxon>Entelegynae</taxon>
        <taxon>Araneoidea</taxon>
        <taxon>Araneidae</taxon>
        <taxon>Caerostris</taxon>
    </lineage>
</organism>
<feature type="transmembrane region" description="Helical" evidence="5">
    <location>
        <begin position="197"/>
        <end position="217"/>
    </location>
</feature>
<keyword evidence="3 5" id="KW-1133">Transmembrane helix</keyword>
<dbReference type="EMBL" id="BPLQ01003426">
    <property type="protein sequence ID" value="GIY00427.1"/>
    <property type="molecule type" value="Genomic_DNA"/>
</dbReference>
<sequence length="339" mass="37894">MNREIIAENGIRIDFPSRRNTLEEFTSRESVPFYKTDNSLVGIMRSVFLIDEMLKSEMVFPESPKWLLATGRYEETGRLLRNIASTNGRGLSPDYVVNLKRRFRVELALQEDKQRDTGGHTLCDLLSTTNMRKKIILLIFISSFSSTACLGLTYYSVFMPSELSIQLCFSACAAAEMVAVIFAAMALQCLGRRCSTFLFGALSGLVCLFQAFSAPYIGWKLSLIFYTAAKCFAHISNVILPLWTREQLPVVTREKGFYFIDTLSLVGPIGIPIIIYQVGISNILLRVLSMDDIDEGSPGCSHSLEDKHSSQSRENISLPKVISLQFCLLGKQVFSAVKG</sequence>